<dbReference type="EMBL" id="CP002987">
    <property type="protein sequence ID" value="AFA47439.1"/>
    <property type="molecule type" value="Genomic_DNA"/>
</dbReference>
<sequence>MSDIFISHSSKDKTNIVRELVAELRALRLDVWVDEDNILCGDNILDEIERGIKNAVCVALILTPAFFQSNWASLEIGLSRSGKEGTLIIPVLAGITVEEVAKKYAFLIAQKYISLDSSDMSVGARELAKAVEGQKNRKRNDEPLDYQSAIRRLNNFDTPGTNVISILIAEYAQICKISVSAGISHAAKIGGAVFDDVYARARHPANPPNPNWLVKLDILAKRNSGLNQNIIEHLTALMSMTSTKYCDSEKDQKKLIDLSLAAVINWYTAYISVALWKGKEKDHYEVVSPGELSYQDFVDMYEIDKLVLRPDLIAPPDITYVWYQYNTYTHIAVRSVKTGGIVGYFALLPVIDELFQKIQSGNFKDNDLSTDGIRQYDLEDFYKLYVAAVCIHPDHQNTMAFNRLYHALIEMMYELATERAIYITDIITEASTKQGEKLCKILGLKKFIDTDISTELYTASLLPPSLRLNSLFGKKLIQFYQERYDEMRNLF</sequence>
<dbReference type="KEGG" id="awo:Awo_c06430"/>
<dbReference type="InterPro" id="IPR035897">
    <property type="entry name" value="Toll_tir_struct_dom_sf"/>
</dbReference>
<dbReference type="RefSeq" id="WP_014355042.1">
    <property type="nucleotide sequence ID" value="NC_016894.1"/>
</dbReference>
<evidence type="ECO:0000313" key="2">
    <source>
        <dbReference type="EMBL" id="AFA47439.1"/>
    </source>
</evidence>
<proteinExistence type="predicted"/>
<protein>
    <recommendedName>
        <fullName evidence="1">TIR domain-containing protein</fullName>
    </recommendedName>
</protein>
<organism evidence="2 3">
    <name type="scientific">Acetobacterium woodii (strain ATCC 29683 / DSM 1030 / JCM 2381 / KCTC 1655 / WB1)</name>
    <dbReference type="NCBI Taxonomy" id="931626"/>
    <lineage>
        <taxon>Bacteria</taxon>
        <taxon>Bacillati</taxon>
        <taxon>Bacillota</taxon>
        <taxon>Clostridia</taxon>
        <taxon>Eubacteriales</taxon>
        <taxon>Eubacteriaceae</taxon>
        <taxon>Acetobacterium</taxon>
    </lineage>
</organism>
<name>H6LJN8_ACEWD</name>
<dbReference type="GO" id="GO:0007165">
    <property type="term" value="P:signal transduction"/>
    <property type="evidence" value="ECO:0007669"/>
    <property type="project" value="InterPro"/>
</dbReference>
<keyword evidence="3" id="KW-1185">Reference proteome</keyword>
<dbReference type="HOGENOM" id="CLU_555072_0_0_9"/>
<dbReference type="eggNOG" id="COG5635">
    <property type="taxonomic scope" value="Bacteria"/>
</dbReference>
<dbReference type="SUPFAM" id="SSF52200">
    <property type="entry name" value="Toll/Interleukin receptor TIR domain"/>
    <property type="match status" value="1"/>
</dbReference>
<accession>H6LJN8</accession>
<dbReference type="InterPro" id="IPR000157">
    <property type="entry name" value="TIR_dom"/>
</dbReference>
<dbReference type="Pfam" id="PF13676">
    <property type="entry name" value="TIR_2"/>
    <property type="match status" value="1"/>
</dbReference>
<dbReference type="Gene3D" id="3.40.50.10140">
    <property type="entry name" value="Toll/interleukin-1 receptor homology (TIR) domain"/>
    <property type="match status" value="1"/>
</dbReference>
<reference evidence="2 3" key="2">
    <citation type="journal article" date="2012" name="PLoS ONE">
        <title>An ancient pathway combining carbon dioxide fixation with the generation and utilization of a sodium ion gradient for ATP synthesis.</title>
        <authorList>
            <person name="Poehlein A."/>
            <person name="Schmidt S."/>
            <person name="Kaster A.K."/>
            <person name="Goenrich M."/>
            <person name="Vollmers J."/>
            <person name="Thurmer A."/>
            <person name="Bertsch J."/>
            <person name="Schuchmann K."/>
            <person name="Voigt B."/>
            <person name="Hecker M."/>
            <person name="Daniel R."/>
            <person name="Thauer R.K."/>
            <person name="Gottschalk G."/>
            <person name="Muller V."/>
        </authorList>
    </citation>
    <scope>NUCLEOTIDE SEQUENCE [LARGE SCALE GENOMIC DNA]</scope>
    <source>
        <strain evidence="3">ATCC 29683 / DSM 1030 / JCM 2381 / KCTC 1655 / WB1</strain>
    </source>
</reference>
<dbReference type="Proteomes" id="UP000007177">
    <property type="component" value="Chromosome"/>
</dbReference>
<evidence type="ECO:0000313" key="3">
    <source>
        <dbReference type="Proteomes" id="UP000007177"/>
    </source>
</evidence>
<feature type="domain" description="TIR" evidence="1">
    <location>
        <begin position="1"/>
        <end position="131"/>
    </location>
</feature>
<dbReference type="AlphaFoldDB" id="H6LJN8"/>
<gene>
    <name evidence="2" type="ordered locus">Awo_c06430</name>
</gene>
<dbReference type="PROSITE" id="PS50104">
    <property type="entry name" value="TIR"/>
    <property type="match status" value="1"/>
</dbReference>
<reference evidence="3" key="1">
    <citation type="submission" date="2011-07" db="EMBL/GenBank/DDBJ databases">
        <title>Complete genome sequence of Acetobacterium woodii.</title>
        <authorList>
            <person name="Poehlein A."/>
            <person name="Schmidt S."/>
            <person name="Kaster A.-K."/>
            <person name="Goenrich M."/>
            <person name="Vollmers J."/>
            <person name="Thuermer A."/>
            <person name="Gottschalk G."/>
            <person name="Thauer R.K."/>
            <person name="Daniel R."/>
            <person name="Mueller V."/>
        </authorList>
    </citation>
    <scope>NUCLEOTIDE SEQUENCE [LARGE SCALE GENOMIC DNA]</scope>
    <source>
        <strain evidence="3">ATCC 29683 / DSM 1030 / JCM 2381 / KCTC 1655 / WB1</strain>
    </source>
</reference>
<dbReference type="OrthoDB" id="8435646at2"/>
<evidence type="ECO:0000259" key="1">
    <source>
        <dbReference type="PROSITE" id="PS50104"/>
    </source>
</evidence>